<dbReference type="Proteomes" id="UP001295444">
    <property type="component" value="Chromosome 06"/>
</dbReference>
<evidence type="ECO:0000256" key="2">
    <source>
        <dbReference type="ARBA" id="ARBA00022692"/>
    </source>
</evidence>
<dbReference type="PRINTS" id="PR01408">
    <property type="entry name" value="MACSCAVRCPTR"/>
</dbReference>
<sequence length="458" mass="50754">MELGSCIWERSCEGCSLTWQRGITSTLGTRLKMALWSKSSENTDDQCYFDQTDTVKLDNQSLASLLPSSQSLVAIQKKLKFTVAALALLYIIVLAFLLIFIGLKANTAVKDGNNVQKMEASHQDEWDLKEPNEQMLPDFSIIQQEFAQNISDIKYELSVKSSHLQTLNQLLNQTLMQNQDRDKVVTEIQKALESLQTVLGHFQTEIDLLNLTFTENVYRLQEDIVQLKSRFHNASTDISNVKEQCTSLDREMKEEVQLLNTITNDLKLKDWEHSITLQNLTLIQGPPGPKGEHGEKGLKGDPGDQGREGARGYPGSKGEKGMPGLQGPKGSPGNAGEKGQKGEKGEMSYSSSSLAPTVRLIGGLTSRQGRVEVFYNGEWGTVCDDQWDILDGRVVCKMLGFSSALKVHMGQSFGRGTSRIWMDDVQCTGFESSIHGCKFKGWGVTNCNHNEDAGVTCS</sequence>
<keyword evidence="4 11" id="KW-1133">Transmembrane helix</keyword>
<dbReference type="GO" id="GO:0005886">
    <property type="term" value="C:plasma membrane"/>
    <property type="evidence" value="ECO:0007669"/>
    <property type="project" value="TreeGrafter"/>
</dbReference>
<feature type="region of interest" description="Disordered" evidence="10">
    <location>
        <begin position="280"/>
        <end position="351"/>
    </location>
</feature>
<dbReference type="InterPro" id="IPR036772">
    <property type="entry name" value="SRCR-like_dom_sf"/>
</dbReference>
<evidence type="ECO:0000256" key="9">
    <source>
        <dbReference type="PROSITE-ProRule" id="PRU00196"/>
    </source>
</evidence>
<evidence type="ECO:0000256" key="11">
    <source>
        <dbReference type="SAM" id="Phobius"/>
    </source>
</evidence>
<dbReference type="Gene3D" id="3.10.250.10">
    <property type="entry name" value="SRCR-like domain"/>
    <property type="match status" value="1"/>
</dbReference>
<feature type="disulfide bond" evidence="9">
    <location>
        <begin position="396"/>
        <end position="457"/>
    </location>
</feature>
<dbReference type="PANTHER" id="PTHR48071">
    <property type="entry name" value="SRCR DOMAIN-CONTAINING PROTEIN"/>
    <property type="match status" value="1"/>
</dbReference>
<dbReference type="PANTHER" id="PTHR48071:SF24">
    <property type="entry name" value="DELETED IN MALIGNANT BRAIN TUMORS 1 PROTEIN-LIKE"/>
    <property type="match status" value="1"/>
</dbReference>
<dbReference type="PROSITE" id="PS00420">
    <property type="entry name" value="SRCR_1"/>
    <property type="match status" value="1"/>
</dbReference>
<dbReference type="PRINTS" id="PR00258">
    <property type="entry name" value="SPERACTRCPTR"/>
</dbReference>
<keyword evidence="6 9" id="KW-1015">Disulfide bond</keyword>
<evidence type="ECO:0000256" key="3">
    <source>
        <dbReference type="ARBA" id="ARBA00022968"/>
    </source>
</evidence>
<evidence type="ECO:0000313" key="14">
    <source>
        <dbReference type="Proteomes" id="UP001295444"/>
    </source>
</evidence>
<dbReference type="GO" id="GO:0006898">
    <property type="term" value="P:receptor-mediated endocytosis"/>
    <property type="evidence" value="ECO:0007669"/>
    <property type="project" value="InterPro"/>
</dbReference>
<evidence type="ECO:0000256" key="4">
    <source>
        <dbReference type="ARBA" id="ARBA00022989"/>
    </source>
</evidence>
<keyword evidence="3" id="KW-0735">Signal-anchor</keyword>
<keyword evidence="5 11" id="KW-0472">Membrane</keyword>
<dbReference type="Pfam" id="PF00530">
    <property type="entry name" value="SRCR"/>
    <property type="match status" value="1"/>
</dbReference>
<dbReference type="GO" id="GO:0005044">
    <property type="term" value="F:scavenger receptor activity"/>
    <property type="evidence" value="ECO:0007669"/>
    <property type="project" value="InterPro"/>
</dbReference>
<evidence type="ECO:0000256" key="8">
    <source>
        <dbReference type="ARBA" id="ARBA00023180"/>
    </source>
</evidence>
<feature type="transmembrane region" description="Helical" evidence="11">
    <location>
        <begin position="81"/>
        <end position="103"/>
    </location>
</feature>
<dbReference type="FunFam" id="3.10.250.10:FF:000011">
    <property type="entry name" value="Scavenger receptor class A member 5"/>
    <property type="match status" value="1"/>
</dbReference>
<gene>
    <name evidence="13" type="ORF">PECUL_23A005241</name>
</gene>
<proteinExistence type="predicted"/>
<dbReference type="InterPro" id="IPR001190">
    <property type="entry name" value="SRCR"/>
</dbReference>
<dbReference type="SUPFAM" id="SSF56487">
    <property type="entry name" value="SRCR-like"/>
    <property type="match status" value="1"/>
</dbReference>
<evidence type="ECO:0000259" key="12">
    <source>
        <dbReference type="PROSITE" id="PS50287"/>
    </source>
</evidence>
<keyword evidence="8" id="KW-0325">Glycoprotein</keyword>
<keyword evidence="14" id="KW-1185">Reference proteome</keyword>
<evidence type="ECO:0000256" key="5">
    <source>
        <dbReference type="ARBA" id="ARBA00023136"/>
    </source>
</evidence>
<evidence type="ECO:0000256" key="7">
    <source>
        <dbReference type="ARBA" id="ARBA00023170"/>
    </source>
</evidence>
<feature type="disulfide bond" evidence="9">
    <location>
        <begin position="383"/>
        <end position="447"/>
    </location>
</feature>
<organism evidence="13 14">
    <name type="scientific">Pelobates cultripes</name>
    <name type="common">Western spadefoot toad</name>
    <dbReference type="NCBI Taxonomy" id="61616"/>
    <lineage>
        <taxon>Eukaryota</taxon>
        <taxon>Metazoa</taxon>
        <taxon>Chordata</taxon>
        <taxon>Craniata</taxon>
        <taxon>Vertebrata</taxon>
        <taxon>Euteleostomi</taxon>
        <taxon>Amphibia</taxon>
        <taxon>Batrachia</taxon>
        <taxon>Anura</taxon>
        <taxon>Pelobatoidea</taxon>
        <taxon>Pelobatidae</taxon>
        <taxon>Pelobates</taxon>
    </lineage>
</organism>
<reference evidence="13" key="1">
    <citation type="submission" date="2022-03" db="EMBL/GenBank/DDBJ databases">
        <authorList>
            <person name="Alioto T."/>
            <person name="Alioto T."/>
            <person name="Gomez Garrido J."/>
        </authorList>
    </citation>
    <scope>NUCLEOTIDE SEQUENCE</scope>
</reference>
<dbReference type="InterPro" id="IPR008160">
    <property type="entry name" value="Collagen"/>
</dbReference>
<evidence type="ECO:0000256" key="10">
    <source>
        <dbReference type="SAM" id="MobiDB-lite"/>
    </source>
</evidence>
<evidence type="ECO:0000313" key="13">
    <source>
        <dbReference type="EMBL" id="CAH2300264.1"/>
    </source>
</evidence>
<feature type="compositionally biased region" description="Basic and acidic residues" evidence="10">
    <location>
        <begin position="290"/>
        <end position="310"/>
    </location>
</feature>
<dbReference type="GO" id="GO:0004252">
    <property type="term" value="F:serine-type endopeptidase activity"/>
    <property type="evidence" value="ECO:0007669"/>
    <property type="project" value="TreeGrafter"/>
</dbReference>
<comment type="subcellular location">
    <subcellularLocation>
        <location evidence="1">Membrane</location>
        <topology evidence="1">Single-pass type II membrane protein</topology>
    </subcellularLocation>
</comment>
<protein>
    <submittedName>
        <fullName evidence="13">Macrophage scavenger receptor types I and II isoform X1</fullName>
    </submittedName>
</protein>
<dbReference type="EMBL" id="OW240917">
    <property type="protein sequence ID" value="CAH2300264.1"/>
    <property type="molecule type" value="Genomic_DNA"/>
</dbReference>
<dbReference type="PROSITE" id="PS50287">
    <property type="entry name" value="SRCR_2"/>
    <property type="match status" value="1"/>
</dbReference>
<evidence type="ECO:0000256" key="1">
    <source>
        <dbReference type="ARBA" id="ARBA00004606"/>
    </source>
</evidence>
<name>A0AAD1SF42_PELCU</name>
<evidence type="ECO:0000256" key="6">
    <source>
        <dbReference type="ARBA" id="ARBA00023157"/>
    </source>
</evidence>
<dbReference type="InterPro" id="IPR003543">
    <property type="entry name" value="SR-AI/II"/>
</dbReference>
<feature type="disulfide bond" evidence="9">
    <location>
        <begin position="427"/>
        <end position="437"/>
    </location>
</feature>
<dbReference type="GO" id="GO:0031638">
    <property type="term" value="P:zymogen activation"/>
    <property type="evidence" value="ECO:0007669"/>
    <property type="project" value="TreeGrafter"/>
</dbReference>
<feature type="domain" description="SRCR" evidence="12">
    <location>
        <begin position="358"/>
        <end position="458"/>
    </location>
</feature>
<keyword evidence="7 13" id="KW-0675">Receptor</keyword>
<dbReference type="SMART" id="SM00202">
    <property type="entry name" value="SR"/>
    <property type="match status" value="1"/>
</dbReference>
<dbReference type="AlphaFoldDB" id="A0AAD1SF42"/>
<keyword evidence="2 11" id="KW-0812">Transmembrane</keyword>
<accession>A0AAD1SF42</accession>
<dbReference type="Pfam" id="PF01391">
    <property type="entry name" value="Collagen"/>
    <property type="match status" value="1"/>
</dbReference>